<proteinExistence type="predicted"/>
<gene>
    <name evidence="2" type="ORF">BN1708_019666</name>
</gene>
<reference evidence="2 3" key="1">
    <citation type="submission" date="2015-05" db="EMBL/GenBank/DDBJ databases">
        <authorList>
            <person name="Wang D.B."/>
            <person name="Wang M."/>
        </authorList>
    </citation>
    <scope>NUCLEOTIDE SEQUENCE [LARGE SCALE GENOMIC DNA]</scope>
    <source>
        <strain evidence="2">VL1</strain>
    </source>
</reference>
<dbReference type="EMBL" id="CVQH01023311">
    <property type="protein sequence ID" value="CRK34996.1"/>
    <property type="molecule type" value="Genomic_DNA"/>
</dbReference>
<protein>
    <submittedName>
        <fullName evidence="2">Uncharacterized protein</fullName>
    </submittedName>
</protein>
<feature type="compositionally biased region" description="Basic residues" evidence="1">
    <location>
        <begin position="65"/>
        <end position="81"/>
    </location>
</feature>
<evidence type="ECO:0000256" key="1">
    <source>
        <dbReference type="SAM" id="MobiDB-lite"/>
    </source>
</evidence>
<accession>A0A0G4ML63</accession>
<name>A0A0G4ML63_VERLO</name>
<organism evidence="2 3">
    <name type="scientific">Verticillium longisporum</name>
    <name type="common">Verticillium dahliae var. longisporum</name>
    <dbReference type="NCBI Taxonomy" id="100787"/>
    <lineage>
        <taxon>Eukaryota</taxon>
        <taxon>Fungi</taxon>
        <taxon>Dikarya</taxon>
        <taxon>Ascomycota</taxon>
        <taxon>Pezizomycotina</taxon>
        <taxon>Sordariomycetes</taxon>
        <taxon>Hypocreomycetidae</taxon>
        <taxon>Glomerellales</taxon>
        <taxon>Plectosphaerellaceae</taxon>
        <taxon>Verticillium</taxon>
    </lineage>
</organism>
<evidence type="ECO:0000313" key="3">
    <source>
        <dbReference type="Proteomes" id="UP000044602"/>
    </source>
</evidence>
<feature type="region of interest" description="Disordered" evidence="1">
    <location>
        <begin position="52"/>
        <end position="94"/>
    </location>
</feature>
<feature type="non-terminal residue" evidence="2">
    <location>
        <position position="1"/>
    </location>
</feature>
<dbReference type="Proteomes" id="UP000044602">
    <property type="component" value="Unassembled WGS sequence"/>
</dbReference>
<dbReference type="AlphaFoldDB" id="A0A0G4ML63"/>
<evidence type="ECO:0000313" key="2">
    <source>
        <dbReference type="EMBL" id="CRK34996.1"/>
    </source>
</evidence>
<keyword evidence="3" id="KW-1185">Reference proteome</keyword>
<sequence length="94" mass="10926">LPNPTQRGRPPREPAYRPEISSRLHRLGLAPGRFRACRPTSGCREAWLRHHLPARPRQRPDADSRHRHKVWRGRGRGRRHAVPALDQGPHGRQH</sequence>